<proteinExistence type="predicted"/>
<name>K0JYM1_SACES</name>
<protein>
    <submittedName>
        <fullName evidence="2">Uncharacterized protein</fullName>
    </submittedName>
</protein>
<reference evidence="2 3" key="1">
    <citation type="journal article" date="2012" name="BMC Genomics">
        <title>Complete genome sequence of Saccharothrix espanaensis DSM 44229T and comparison to the other completely sequenced Pseudonocardiaceae.</title>
        <authorList>
            <person name="Strobel T."/>
            <person name="Al-Dilaimi A."/>
            <person name="Blom J."/>
            <person name="Gessner A."/>
            <person name="Kalinowski J."/>
            <person name="Luzhetska M."/>
            <person name="Puhler A."/>
            <person name="Szczepanowski R."/>
            <person name="Bechthold A."/>
            <person name="Ruckert C."/>
        </authorList>
    </citation>
    <scope>NUCLEOTIDE SEQUENCE [LARGE SCALE GENOMIC DNA]</scope>
    <source>
        <strain evidence="3">ATCC 51144 / DSM 44229 / JCM 9112 / NBRC 15066 / NRRL 15764</strain>
    </source>
</reference>
<gene>
    <name evidence="2" type="ordered locus">BN6_39430</name>
</gene>
<evidence type="ECO:0000313" key="3">
    <source>
        <dbReference type="Proteomes" id="UP000006281"/>
    </source>
</evidence>
<organism evidence="2 3">
    <name type="scientific">Saccharothrix espanaensis (strain ATCC 51144 / DSM 44229 / JCM 9112 / NBRC 15066 / NRRL 15764)</name>
    <dbReference type="NCBI Taxonomy" id="1179773"/>
    <lineage>
        <taxon>Bacteria</taxon>
        <taxon>Bacillati</taxon>
        <taxon>Actinomycetota</taxon>
        <taxon>Actinomycetes</taxon>
        <taxon>Pseudonocardiales</taxon>
        <taxon>Pseudonocardiaceae</taxon>
        <taxon>Saccharothrix</taxon>
    </lineage>
</organism>
<evidence type="ECO:0000256" key="1">
    <source>
        <dbReference type="SAM" id="MobiDB-lite"/>
    </source>
</evidence>
<dbReference type="EMBL" id="HE804045">
    <property type="protein sequence ID" value="CCH31231.1"/>
    <property type="molecule type" value="Genomic_DNA"/>
</dbReference>
<dbReference type="Proteomes" id="UP000006281">
    <property type="component" value="Chromosome"/>
</dbReference>
<dbReference type="AlphaFoldDB" id="K0JYM1"/>
<feature type="compositionally biased region" description="Basic and acidic residues" evidence="1">
    <location>
        <begin position="16"/>
        <end position="25"/>
    </location>
</feature>
<dbReference type="HOGENOM" id="CLU_3157495_0_0_11"/>
<accession>K0JYM1</accession>
<evidence type="ECO:0000313" key="2">
    <source>
        <dbReference type="EMBL" id="CCH31231.1"/>
    </source>
</evidence>
<dbReference type="KEGG" id="sesp:BN6_39430"/>
<keyword evidence="3" id="KW-1185">Reference proteome</keyword>
<feature type="region of interest" description="Disordered" evidence="1">
    <location>
        <begin position="1"/>
        <end position="48"/>
    </location>
</feature>
<sequence length="48" mass="5290">MPLLRKGWITPNGLTHGDRIGDEPRGSSTATAGGRRYPPKWTLPEEDT</sequence>
<dbReference type="STRING" id="1179773.BN6_39430"/>